<name>A0A0F8MXE4_METMZ</name>
<dbReference type="EMBL" id="JJQD01000005">
    <property type="protein sequence ID" value="KKH33350.1"/>
    <property type="molecule type" value="Genomic_DNA"/>
</dbReference>
<comment type="caution">
    <text evidence="2">The sequence shown here is derived from an EMBL/GenBank/DDBJ whole genome shotgun (WGS) entry which is preliminary data.</text>
</comment>
<dbReference type="Proteomes" id="UP000034227">
    <property type="component" value="Unassembled WGS sequence"/>
</dbReference>
<dbReference type="EMBL" id="JJPL01000055">
    <property type="protein sequence ID" value="KKG66378.1"/>
    <property type="molecule type" value="Genomic_DNA"/>
</dbReference>
<proteinExistence type="predicted"/>
<evidence type="ECO:0000313" key="2">
    <source>
        <dbReference type="EMBL" id="KKH33350.1"/>
    </source>
</evidence>
<reference evidence="3 4" key="1">
    <citation type="journal article" date="2015" name="ISME J.">
        <title>Genomic and phenotypic differentiation among Methanosarcina mazei populations from Columbia River sediment.</title>
        <authorList>
            <person name="Youngblut N.D."/>
            <person name="Wirth J.S."/>
            <person name="Henriksen J.R."/>
            <person name="Smith M."/>
            <person name="Simon H."/>
            <person name="Metcalf W.W."/>
            <person name="Whitaker R.J."/>
        </authorList>
    </citation>
    <scope>NUCLEOTIDE SEQUENCE [LARGE SCALE GENOMIC DNA]</scope>
    <source>
        <strain evidence="2 3">1.F.A.2.8</strain>
        <strain evidence="1 4">3.F.T.2.1</strain>
    </source>
</reference>
<organism evidence="2 3">
    <name type="scientific">Methanosarcina mazei</name>
    <name type="common">Methanosarcina frisia</name>
    <dbReference type="NCBI Taxonomy" id="2209"/>
    <lineage>
        <taxon>Archaea</taxon>
        <taxon>Methanobacteriati</taxon>
        <taxon>Methanobacteriota</taxon>
        <taxon>Stenosarchaea group</taxon>
        <taxon>Methanomicrobia</taxon>
        <taxon>Methanosarcinales</taxon>
        <taxon>Methanosarcinaceae</taxon>
        <taxon>Methanosarcina</taxon>
    </lineage>
</organism>
<evidence type="ECO:0000313" key="3">
    <source>
        <dbReference type="Proteomes" id="UP000034227"/>
    </source>
</evidence>
<dbReference type="Proteomes" id="UP000034424">
    <property type="component" value="Unassembled WGS sequence"/>
</dbReference>
<protein>
    <submittedName>
        <fullName evidence="2">Uncharacterized protein</fullName>
    </submittedName>
</protein>
<evidence type="ECO:0000313" key="1">
    <source>
        <dbReference type="EMBL" id="KKG66378.1"/>
    </source>
</evidence>
<sequence>MKKKKKQMNIVHLIFNLFLIFTSSTPFPFNFFFGLDRQTNWRSLRYNANLKSLIGGYFRPVSRRMRIIDPVAQL</sequence>
<gene>
    <name evidence="2" type="ORF">DU58_05025</name>
    <name evidence="1" type="ORF">DU67_10520</name>
</gene>
<evidence type="ECO:0000313" key="4">
    <source>
        <dbReference type="Proteomes" id="UP000034424"/>
    </source>
</evidence>
<dbReference type="AlphaFoldDB" id="A0A0F8MXE4"/>
<accession>A0A0F8MXE4</accession>